<keyword evidence="7" id="KW-0496">Mitochondrion</keyword>
<dbReference type="InterPro" id="IPR000905">
    <property type="entry name" value="Gcp-like_dom"/>
</dbReference>
<evidence type="ECO:0000259" key="8">
    <source>
        <dbReference type="Pfam" id="PF00814"/>
    </source>
</evidence>
<dbReference type="InterPro" id="IPR022450">
    <property type="entry name" value="TsaD"/>
</dbReference>
<evidence type="ECO:0000256" key="4">
    <source>
        <dbReference type="ARBA" id="ARBA00022723"/>
    </source>
</evidence>
<gene>
    <name evidence="9" type="ORF">PYX00_003095</name>
</gene>
<feature type="domain" description="Gcp-like" evidence="8">
    <location>
        <begin position="46"/>
        <end position="348"/>
    </location>
</feature>
<comment type="subcellular location">
    <subcellularLocation>
        <location evidence="7">Mitochondrion</location>
    </subcellularLocation>
</comment>
<evidence type="ECO:0000256" key="5">
    <source>
        <dbReference type="ARBA" id="ARBA00023315"/>
    </source>
</evidence>
<keyword evidence="2 7" id="KW-0808">Transferase</keyword>
<reference evidence="9" key="1">
    <citation type="journal article" date="2024" name="Gigascience">
        <title>Chromosome-level genome of the poultry shaft louse Menopon gallinae provides insight into the host-switching and adaptive evolution of parasitic lice.</title>
        <authorList>
            <person name="Xu Y."/>
            <person name="Ma L."/>
            <person name="Liu S."/>
            <person name="Liang Y."/>
            <person name="Liu Q."/>
            <person name="He Z."/>
            <person name="Tian L."/>
            <person name="Duan Y."/>
            <person name="Cai W."/>
            <person name="Li H."/>
            <person name="Song F."/>
        </authorList>
    </citation>
    <scope>NUCLEOTIDE SEQUENCE</scope>
    <source>
        <strain evidence="9">Cailab_2023a</strain>
    </source>
</reference>
<evidence type="ECO:0000256" key="6">
    <source>
        <dbReference type="ARBA" id="ARBA00048117"/>
    </source>
</evidence>
<dbReference type="GO" id="GO:0005739">
    <property type="term" value="C:mitochondrion"/>
    <property type="evidence" value="ECO:0007669"/>
    <property type="project" value="UniProtKB-SubCell"/>
</dbReference>
<dbReference type="Gene3D" id="3.30.420.40">
    <property type="match status" value="2"/>
</dbReference>
<dbReference type="InterPro" id="IPR017861">
    <property type="entry name" value="KAE1/TsaD"/>
</dbReference>
<name>A0AAW2HZE8_9NEOP</name>
<dbReference type="PANTHER" id="PTHR11735">
    <property type="entry name" value="TRNA N6-ADENOSINE THREONYLCARBAMOYLTRANSFERASE"/>
    <property type="match status" value="1"/>
</dbReference>
<dbReference type="HAMAP" id="MF_01445">
    <property type="entry name" value="TsaD"/>
    <property type="match status" value="1"/>
</dbReference>
<dbReference type="GO" id="GO:0061711">
    <property type="term" value="F:tRNA N(6)-L-threonylcarbamoyladenine synthase activity"/>
    <property type="evidence" value="ECO:0007669"/>
    <property type="project" value="UniProtKB-EC"/>
</dbReference>
<comment type="function">
    <text evidence="7">Required for the formation of a threonylcarbamoyl group on adenosine at position 37 (t(6)A37) in mitochondrial tRNAs that read codons beginning with adenine. Probably involved in the transfer of the threonylcarbamoyl moiety of threonylcarbamoyl-AMP (TC-AMP) to the N6 group of A37. Involved in mitochondrial genome maintenance.</text>
</comment>
<dbReference type="PRINTS" id="PR00789">
    <property type="entry name" value="OSIALOPTASE"/>
</dbReference>
<dbReference type="EMBL" id="JARGDH010000002">
    <property type="protein sequence ID" value="KAL0275139.1"/>
    <property type="molecule type" value="Genomic_DNA"/>
</dbReference>
<dbReference type="CDD" id="cd24134">
    <property type="entry name" value="ASKHA_NBD_OSGEPL1_QRI7_euk"/>
    <property type="match status" value="1"/>
</dbReference>
<dbReference type="AlphaFoldDB" id="A0AAW2HZE8"/>
<keyword evidence="5 7" id="KW-0012">Acyltransferase</keyword>
<comment type="similarity">
    <text evidence="7">Belongs to the KAE1 / TsaD family.</text>
</comment>
<protein>
    <recommendedName>
        <fullName evidence="1">N(6)-L-threonylcarbamoyladenine synthase</fullName>
        <ecNumber evidence="1">2.3.1.234</ecNumber>
    </recommendedName>
</protein>
<organism evidence="9">
    <name type="scientific">Menopon gallinae</name>
    <name type="common">poultry shaft louse</name>
    <dbReference type="NCBI Taxonomy" id="328185"/>
    <lineage>
        <taxon>Eukaryota</taxon>
        <taxon>Metazoa</taxon>
        <taxon>Ecdysozoa</taxon>
        <taxon>Arthropoda</taxon>
        <taxon>Hexapoda</taxon>
        <taxon>Insecta</taxon>
        <taxon>Pterygota</taxon>
        <taxon>Neoptera</taxon>
        <taxon>Paraneoptera</taxon>
        <taxon>Psocodea</taxon>
        <taxon>Troctomorpha</taxon>
        <taxon>Phthiraptera</taxon>
        <taxon>Amblycera</taxon>
        <taxon>Menoponidae</taxon>
        <taxon>Menopon</taxon>
    </lineage>
</organism>
<accession>A0AAW2HZE8</accession>
<evidence type="ECO:0000256" key="3">
    <source>
        <dbReference type="ARBA" id="ARBA00022694"/>
    </source>
</evidence>
<dbReference type="EC" id="2.3.1.234" evidence="1"/>
<dbReference type="FunFam" id="3.30.420.40:FF:000012">
    <property type="entry name" value="tRNA N6-adenosine threonylcarbamoyltransferase"/>
    <property type="match status" value="1"/>
</dbReference>
<dbReference type="NCBIfam" id="TIGR00329">
    <property type="entry name" value="gcp_kae1"/>
    <property type="match status" value="1"/>
</dbReference>
<dbReference type="GO" id="GO:0002949">
    <property type="term" value="P:tRNA threonylcarbamoyladenosine modification"/>
    <property type="evidence" value="ECO:0007669"/>
    <property type="project" value="UniProtKB-UniRule"/>
</dbReference>
<comment type="catalytic activity">
    <reaction evidence="6 7">
        <text>L-threonylcarbamoyladenylate + adenosine(37) in tRNA = N(6)-L-threonylcarbamoyladenosine(37) in tRNA + AMP + H(+)</text>
        <dbReference type="Rhea" id="RHEA:37059"/>
        <dbReference type="Rhea" id="RHEA-COMP:10162"/>
        <dbReference type="Rhea" id="RHEA-COMP:10163"/>
        <dbReference type="ChEBI" id="CHEBI:15378"/>
        <dbReference type="ChEBI" id="CHEBI:73682"/>
        <dbReference type="ChEBI" id="CHEBI:74411"/>
        <dbReference type="ChEBI" id="CHEBI:74418"/>
        <dbReference type="ChEBI" id="CHEBI:456215"/>
        <dbReference type="EC" id="2.3.1.234"/>
    </reaction>
</comment>
<evidence type="ECO:0000313" key="9">
    <source>
        <dbReference type="EMBL" id="KAL0275139.1"/>
    </source>
</evidence>
<dbReference type="InterPro" id="IPR043129">
    <property type="entry name" value="ATPase_NBD"/>
</dbReference>
<dbReference type="GO" id="GO:0046872">
    <property type="term" value="F:metal ion binding"/>
    <property type="evidence" value="ECO:0007669"/>
    <property type="project" value="UniProtKB-KW"/>
</dbReference>
<dbReference type="SUPFAM" id="SSF53067">
    <property type="entry name" value="Actin-like ATPase domain"/>
    <property type="match status" value="1"/>
</dbReference>
<dbReference type="PANTHER" id="PTHR11735:SF6">
    <property type="entry name" value="TRNA N6-ADENOSINE THREONYLCARBAMOYLTRANSFERASE, MITOCHONDRIAL"/>
    <property type="match status" value="1"/>
</dbReference>
<comment type="subunit">
    <text evidence="7">Homodimer.</text>
</comment>
<evidence type="ECO:0000256" key="7">
    <source>
        <dbReference type="HAMAP-Rule" id="MF_03179"/>
    </source>
</evidence>
<evidence type="ECO:0000256" key="1">
    <source>
        <dbReference type="ARBA" id="ARBA00012156"/>
    </source>
</evidence>
<proteinExistence type="inferred from homology"/>
<sequence length="415" mass="46316">MLIRFTKLKPFRRLFSDYSKSKYFRVLGIETSCDDTCAAIVDSDRKVLGESKYSQSQVHALHGGIIPEFAESLHKHNLKSAVDEAVEKSQLTVSDVDAIAVTVKPGMPLSLKVGLDYAKDLCTSYGKPLIPIHHMEAHALTVRLLEDVNFPFLVLLISGGHSILALAESISKYTILGETLDISPGVLFDRVSRRLKLRNRKEYAGLQGGVAVEKAAKFGNPLAITVNITNRKRDCNFNLAGLETFLKSYIGEQEELLGISGSALLPNFHDVCASFQYALTKYICQRVETGIWYLNGKGIKIDTVVMSGGVASNEFIKKMLQHVCDHYDYRFVIPPRRLCTDNAVMVAWNGVERLRENMPTVAQDQFSLLKTEPRCPLGESIADEVGTMIWDGKYVSLRKFILKPAELKEKEAHES</sequence>
<evidence type="ECO:0000256" key="2">
    <source>
        <dbReference type="ARBA" id="ARBA00022679"/>
    </source>
</evidence>
<keyword evidence="3 7" id="KW-0819">tRNA processing</keyword>
<comment type="cofactor">
    <cofactor evidence="7">
        <name>a divalent metal cation</name>
        <dbReference type="ChEBI" id="CHEBI:60240"/>
    </cofactor>
    <text evidence="7">Binds 1 divalent metal cation per subunit.</text>
</comment>
<keyword evidence="4 7" id="KW-0479">Metal-binding</keyword>
<dbReference type="Pfam" id="PF00814">
    <property type="entry name" value="TsaD"/>
    <property type="match status" value="1"/>
</dbReference>
<comment type="caution">
    <text evidence="9">The sequence shown here is derived from an EMBL/GenBank/DDBJ whole genome shotgun (WGS) entry which is preliminary data.</text>
</comment>